<dbReference type="Proteomes" id="UP000232122">
    <property type="component" value="Unassembled WGS sequence"/>
</dbReference>
<dbReference type="InterPro" id="IPR004360">
    <property type="entry name" value="Glyas_Fos-R_dOase_dom"/>
</dbReference>
<dbReference type="EMBL" id="NPEF01000028">
    <property type="protein sequence ID" value="PJZ94095.1"/>
    <property type="molecule type" value="Genomic_DNA"/>
</dbReference>
<dbReference type="Gene3D" id="3.30.720.110">
    <property type="match status" value="1"/>
</dbReference>
<feature type="domain" description="VOC" evidence="1">
    <location>
        <begin position="2"/>
        <end position="126"/>
    </location>
</feature>
<comment type="caution">
    <text evidence="3">The sequence shown here is derived from an EMBL/GenBank/DDBJ whole genome shotgun (WGS) entry which is preliminary data.</text>
</comment>
<reference evidence="3" key="1">
    <citation type="submission" date="2017-07" db="EMBL/GenBank/DDBJ databases">
        <title>Leptospira spp. isolated from tropical soils.</title>
        <authorList>
            <person name="Thibeaux R."/>
            <person name="Iraola G."/>
            <person name="Ferres I."/>
            <person name="Bierque E."/>
            <person name="Girault D."/>
            <person name="Soupe-Gilbert M.-E."/>
            <person name="Picardeau M."/>
            <person name="Goarant C."/>
        </authorList>
    </citation>
    <scope>NUCLEOTIDE SEQUENCE [LARGE SCALE GENOMIC DNA]</scope>
    <source>
        <strain evidence="3">ATI7-C-A5</strain>
    </source>
</reference>
<dbReference type="InterPro" id="IPR029068">
    <property type="entry name" value="Glyas_Bleomycin-R_OHBP_Dase"/>
</dbReference>
<dbReference type="AlphaFoldDB" id="A0A2N0BC58"/>
<dbReference type="OrthoDB" id="66829at2"/>
<gene>
    <name evidence="2" type="ORF">CH379_010740</name>
    <name evidence="3" type="ORF">CH379_04375</name>
</gene>
<dbReference type="SUPFAM" id="SSF54593">
    <property type="entry name" value="Glyoxalase/Bleomycin resistance protein/Dihydroxybiphenyl dioxygenase"/>
    <property type="match status" value="1"/>
</dbReference>
<keyword evidence="3" id="KW-0456">Lyase</keyword>
<reference evidence="2 4" key="2">
    <citation type="journal article" date="2018" name="Microb. Genom.">
        <title>Deciphering the unexplored Leptospira diversity from soils uncovers genomic evolution to virulence.</title>
        <authorList>
            <person name="Thibeaux R."/>
            <person name="Iraola G."/>
            <person name="Ferres I."/>
            <person name="Bierque E."/>
            <person name="Girault D."/>
            <person name="Soupe-Gilbert M.E."/>
            <person name="Picardeau M."/>
            <person name="Goarant C."/>
        </authorList>
    </citation>
    <scope>NUCLEOTIDE SEQUENCE [LARGE SCALE GENOMIC DNA]</scope>
    <source>
        <strain evidence="2 4">ATI7-C-A5</strain>
    </source>
</reference>
<evidence type="ECO:0000313" key="3">
    <source>
        <dbReference type="EMBL" id="PJZ94095.1"/>
    </source>
</evidence>
<sequence>MRFKSLQKGIVTELISESKEFYTKVLGFRIKFESDWFVLLCLPDRPEFEIGFMLPGLEQVRRDYFRKGYEGSGVWIILESENIVEDYERMKTDAAPIDLPLTEEEWGDVHFTLVDPNGIGIDIVQAREV</sequence>
<dbReference type="EMBL" id="NPEF02000012">
    <property type="protein sequence ID" value="MDV6236099.1"/>
    <property type="molecule type" value="Genomic_DNA"/>
</dbReference>
<dbReference type="RefSeq" id="WP_100746407.1">
    <property type="nucleotide sequence ID" value="NZ_NPEF02000012.1"/>
</dbReference>
<proteinExistence type="predicted"/>
<organism evidence="3">
    <name type="scientific">Leptospira ellisii</name>
    <dbReference type="NCBI Taxonomy" id="2023197"/>
    <lineage>
        <taxon>Bacteria</taxon>
        <taxon>Pseudomonadati</taxon>
        <taxon>Spirochaetota</taxon>
        <taxon>Spirochaetia</taxon>
        <taxon>Leptospirales</taxon>
        <taxon>Leptospiraceae</taxon>
        <taxon>Leptospira</taxon>
    </lineage>
</organism>
<dbReference type="Pfam" id="PF00903">
    <property type="entry name" value="Glyoxalase"/>
    <property type="match status" value="1"/>
</dbReference>
<reference evidence="2" key="3">
    <citation type="submission" date="2023-10" db="EMBL/GenBank/DDBJ databases">
        <authorList>
            <person name="Picardeau M."/>
            <person name="Thibeaux R."/>
        </authorList>
    </citation>
    <scope>NUCLEOTIDE SEQUENCE</scope>
    <source>
        <strain evidence="2">ATI7-C-A5</strain>
    </source>
</reference>
<evidence type="ECO:0000259" key="1">
    <source>
        <dbReference type="PROSITE" id="PS51819"/>
    </source>
</evidence>
<dbReference type="PROSITE" id="PS51819">
    <property type="entry name" value="VOC"/>
    <property type="match status" value="1"/>
</dbReference>
<evidence type="ECO:0000313" key="4">
    <source>
        <dbReference type="Proteomes" id="UP000232122"/>
    </source>
</evidence>
<dbReference type="Gene3D" id="3.30.720.120">
    <property type="match status" value="1"/>
</dbReference>
<protein>
    <submittedName>
        <fullName evidence="3">Lactoylglutathione lyase</fullName>
    </submittedName>
    <submittedName>
        <fullName evidence="2">VOC family protein</fullName>
    </submittedName>
</protein>
<dbReference type="GO" id="GO:0016829">
    <property type="term" value="F:lyase activity"/>
    <property type="evidence" value="ECO:0007669"/>
    <property type="project" value="UniProtKB-KW"/>
</dbReference>
<name>A0A2N0BC58_9LEPT</name>
<accession>A0A2N0BMN4</accession>
<dbReference type="InterPro" id="IPR037523">
    <property type="entry name" value="VOC_core"/>
</dbReference>
<keyword evidence="4" id="KW-1185">Reference proteome</keyword>
<evidence type="ECO:0000313" key="2">
    <source>
        <dbReference type="EMBL" id="MDV6236099.1"/>
    </source>
</evidence>
<accession>A0A2N0BC58</accession>